<keyword evidence="3" id="KW-1185">Reference proteome</keyword>
<dbReference type="RefSeq" id="WP_156932152.1">
    <property type="nucleotide sequence ID" value="NZ_CP024964.1"/>
</dbReference>
<feature type="transmembrane region" description="Helical" evidence="1">
    <location>
        <begin position="29"/>
        <end position="50"/>
    </location>
</feature>
<accession>A0A2K8NVC2</accession>
<dbReference type="AlphaFoldDB" id="A0A2K8NVC2"/>
<keyword evidence="1" id="KW-0812">Transmembrane</keyword>
<keyword evidence="1" id="KW-0472">Membrane</keyword>
<dbReference type="KEGG" id="eml:EMELA_v1c02220"/>
<gene>
    <name evidence="2" type="ORF">EMELA_v1c02220</name>
</gene>
<dbReference type="EMBL" id="CP024964">
    <property type="protein sequence ID" value="ATZ17795.1"/>
    <property type="molecule type" value="Genomic_DNA"/>
</dbReference>
<reference evidence="2 3" key="1">
    <citation type="submission" date="2017-11" db="EMBL/GenBank/DDBJ databases">
        <title>Genome sequence of Entomoplasma melaleucae M1 (ATCC 49191).</title>
        <authorList>
            <person name="Lo W.-S."/>
            <person name="Gasparich G.E."/>
            <person name="Kuo C.-H."/>
        </authorList>
    </citation>
    <scope>NUCLEOTIDE SEQUENCE [LARGE SCALE GENOMIC DNA]</scope>
    <source>
        <strain evidence="2 3">M1</strain>
    </source>
</reference>
<evidence type="ECO:0000313" key="3">
    <source>
        <dbReference type="Proteomes" id="UP000231896"/>
    </source>
</evidence>
<evidence type="ECO:0000256" key="1">
    <source>
        <dbReference type="SAM" id="Phobius"/>
    </source>
</evidence>
<keyword evidence="1" id="KW-1133">Transmembrane helix</keyword>
<protein>
    <submittedName>
        <fullName evidence="2">Uncharacterized protein</fullName>
    </submittedName>
</protein>
<name>A0A2K8NVC2_9MOLU</name>
<evidence type="ECO:0000313" key="2">
    <source>
        <dbReference type="EMBL" id="ATZ17795.1"/>
    </source>
</evidence>
<organism evidence="2 3">
    <name type="scientific">Mesoplasma melaleucae</name>
    <dbReference type="NCBI Taxonomy" id="81459"/>
    <lineage>
        <taxon>Bacteria</taxon>
        <taxon>Bacillati</taxon>
        <taxon>Mycoplasmatota</taxon>
        <taxon>Mollicutes</taxon>
        <taxon>Entomoplasmatales</taxon>
        <taxon>Entomoplasmataceae</taxon>
        <taxon>Mesoplasma</taxon>
    </lineage>
</organism>
<proteinExistence type="predicted"/>
<sequence length="55" mass="6350">MRLEDKECKCHKDKQGIQKTINTGIKFEIFFYTIGFILAIAILIFIAIIISKALF</sequence>
<dbReference type="Proteomes" id="UP000231896">
    <property type="component" value="Chromosome"/>
</dbReference>